<evidence type="ECO:0000313" key="1">
    <source>
        <dbReference type="EMBL" id="OVA02477.1"/>
    </source>
</evidence>
<dbReference type="AlphaFoldDB" id="A0A200PW83"/>
<dbReference type="Proteomes" id="UP000195402">
    <property type="component" value="Unassembled WGS sequence"/>
</dbReference>
<keyword evidence="2" id="KW-1185">Reference proteome</keyword>
<organism evidence="1 2">
    <name type="scientific">Macleaya cordata</name>
    <name type="common">Five-seeded plume-poppy</name>
    <name type="synonym">Bocconia cordata</name>
    <dbReference type="NCBI Taxonomy" id="56857"/>
    <lineage>
        <taxon>Eukaryota</taxon>
        <taxon>Viridiplantae</taxon>
        <taxon>Streptophyta</taxon>
        <taxon>Embryophyta</taxon>
        <taxon>Tracheophyta</taxon>
        <taxon>Spermatophyta</taxon>
        <taxon>Magnoliopsida</taxon>
        <taxon>Ranunculales</taxon>
        <taxon>Papaveraceae</taxon>
        <taxon>Papaveroideae</taxon>
        <taxon>Macleaya</taxon>
    </lineage>
</organism>
<reference evidence="1 2" key="1">
    <citation type="journal article" date="2017" name="Mol. Plant">
        <title>The Genome of Medicinal Plant Macleaya cordata Provides New Insights into Benzylisoquinoline Alkaloids Metabolism.</title>
        <authorList>
            <person name="Liu X."/>
            <person name="Liu Y."/>
            <person name="Huang P."/>
            <person name="Ma Y."/>
            <person name="Qing Z."/>
            <person name="Tang Q."/>
            <person name="Cao H."/>
            <person name="Cheng P."/>
            <person name="Zheng Y."/>
            <person name="Yuan Z."/>
            <person name="Zhou Y."/>
            <person name="Liu J."/>
            <person name="Tang Z."/>
            <person name="Zhuo Y."/>
            <person name="Zhang Y."/>
            <person name="Yu L."/>
            <person name="Huang J."/>
            <person name="Yang P."/>
            <person name="Peng Q."/>
            <person name="Zhang J."/>
            <person name="Jiang W."/>
            <person name="Zhang Z."/>
            <person name="Lin K."/>
            <person name="Ro D.K."/>
            <person name="Chen X."/>
            <person name="Xiong X."/>
            <person name="Shang Y."/>
            <person name="Huang S."/>
            <person name="Zeng J."/>
        </authorList>
    </citation>
    <scope>NUCLEOTIDE SEQUENCE [LARGE SCALE GENOMIC DNA]</scope>
    <source>
        <strain evidence="2">cv. BLH2017</strain>
        <tissue evidence="1">Root</tissue>
    </source>
</reference>
<comment type="caution">
    <text evidence="1">The sequence shown here is derived from an EMBL/GenBank/DDBJ whole genome shotgun (WGS) entry which is preliminary data.</text>
</comment>
<protein>
    <submittedName>
        <fullName evidence="1">Uncharacterized protein</fullName>
    </submittedName>
</protein>
<dbReference type="EMBL" id="MVGT01003951">
    <property type="protein sequence ID" value="OVA02477.1"/>
    <property type="molecule type" value="Genomic_DNA"/>
</dbReference>
<accession>A0A200PW83</accession>
<proteinExistence type="predicted"/>
<dbReference type="InParanoid" id="A0A200PW83"/>
<name>A0A200PW83_MACCD</name>
<sequence length="110" mass="11522">MAFSDGFFGTVANSHFCDGFSTAVGKCHPLTTVYAVSVVSATIANEKRTVANSSTLYVKNPLRHPLPTIANIYLPTRRGFSSINATKGGSSSPFCLKALEIDLGGPGALL</sequence>
<gene>
    <name evidence="1" type="ORF">BVC80_8921g7</name>
</gene>
<evidence type="ECO:0000313" key="2">
    <source>
        <dbReference type="Proteomes" id="UP000195402"/>
    </source>
</evidence>